<proteinExistence type="predicted"/>
<dbReference type="AlphaFoldDB" id="A0A2T0RG37"/>
<evidence type="ECO:0000313" key="3">
    <source>
        <dbReference type="Proteomes" id="UP000239480"/>
    </source>
</evidence>
<dbReference type="RefSeq" id="WP_106208063.1">
    <property type="nucleotide sequence ID" value="NZ_PVTD01000015.1"/>
</dbReference>
<keyword evidence="3" id="KW-1185">Reference proteome</keyword>
<evidence type="ECO:0000256" key="1">
    <source>
        <dbReference type="SAM" id="MobiDB-lite"/>
    </source>
</evidence>
<dbReference type="OrthoDB" id="7652971at2"/>
<protein>
    <submittedName>
        <fullName evidence="2">Uncharacterized protein</fullName>
    </submittedName>
</protein>
<comment type="caution">
    <text evidence="2">The sequence shown here is derived from an EMBL/GenBank/DDBJ whole genome shotgun (WGS) entry which is preliminary data.</text>
</comment>
<dbReference type="Proteomes" id="UP000239480">
    <property type="component" value="Unassembled WGS sequence"/>
</dbReference>
<sequence>MTVHSRFNRNSAGTRRALGVQALLEWAFRVEKAQLELPMPPDEVSEGHGFGLEYVLLQRAQLGCQVDGGRYKPEASTHEDAETIAAIVGGLPDDLGGRRMAIRIAELARAGLTPDWIPCAVPRCVPVETRRNQHGERSVNVVVATERVLYRGRWRTVDVLACPVRWVPHPDQIEGARRAYVDWWWALGWIRDGLATSRLLREIDVSAAMPKFEPWNVRGPSGSTQRKVMHPAKMGR</sequence>
<name>A0A2T0RG37_9RHOB</name>
<dbReference type="EMBL" id="PVTD01000015">
    <property type="protein sequence ID" value="PRY20109.1"/>
    <property type="molecule type" value="Genomic_DNA"/>
</dbReference>
<reference evidence="2 3" key="1">
    <citation type="submission" date="2018-03" db="EMBL/GenBank/DDBJ databases">
        <title>Genomic Encyclopedia of Archaeal and Bacterial Type Strains, Phase II (KMG-II): from individual species to whole genera.</title>
        <authorList>
            <person name="Goeker M."/>
        </authorList>
    </citation>
    <scope>NUCLEOTIDE SEQUENCE [LARGE SCALE GENOMIC DNA]</scope>
    <source>
        <strain evidence="2 3">DSM 29328</strain>
    </source>
</reference>
<evidence type="ECO:0000313" key="2">
    <source>
        <dbReference type="EMBL" id="PRY20109.1"/>
    </source>
</evidence>
<organism evidence="2 3">
    <name type="scientific">Aliiruegeria haliotis</name>
    <dbReference type="NCBI Taxonomy" id="1280846"/>
    <lineage>
        <taxon>Bacteria</taxon>
        <taxon>Pseudomonadati</taxon>
        <taxon>Pseudomonadota</taxon>
        <taxon>Alphaproteobacteria</taxon>
        <taxon>Rhodobacterales</taxon>
        <taxon>Roseobacteraceae</taxon>
        <taxon>Aliiruegeria</taxon>
    </lineage>
</organism>
<gene>
    <name evidence="2" type="ORF">CLV78_11558</name>
</gene>
<feature type="region of interest" description="Disordered" evidence="1">
    <location>
        <begin position="216"/>
        <end position="236"/>
    </location>
</feature>
<accession>A0A2T0RG37</accession>
<feature type="compositionally biased region" description="Basic residues" evidence="1">
    <location>
        <begin position="227"/>
        <end position="236"/>
    </location>
</feature>